<name>A0A8H8P1B3_9AGAM</name>
<dbReference type="GO" id="GO:0005737">
    <property type="term" value="C:cytoplasm"/>
    <property type="evidence" value="ECO:0007669"/>
    <property type="project" value="TreeGrafter"/>
</dbReference>
<dbReference type="Gene3D" id="3.40.50.2000">
    <property type="entry name" value="Glycogen Phosphorylase B"/>
    <property type="match status" value="2"/>
</dbReference>
<dbReference type="GO" id="GO:0005978">
    <property type="term" value="P:glycogen biosynthetic process"/>
    <property type="evidence" value="ECO:0007669"/>
    <property type="project" value="UniProtKB-UniPathway"/>
</dbReference>
<evidence type="ECO:0000313" key="9">
    <source>
        <dbReference type="EMBL" id="QRW22713.1"/>
    </source>
</evidence>
<comment type="catalytic activity">
    <reaction evidence="6">
        <text>[(1-&gt;4)-alpha-D-glucosyl](n) + UDP-alpha-D-glucose = [(1-&gt;4)-alpha-D-glucosyl](n+1) + UDP + H(+)</text>
        <dbReference type="Rhea" id="RHEA:18549"/>
        <dbReference type="Rhea" id="RHEA-COMP:9584"/>
        <dbReference type="Rhea" id="RHEA-COMP:9587"/>
        <dbReference type="ChEBI" id="CHEBI:15378"/>
        <dbReference type="ChEBI" id="CHEBI:15444"/>
        <dbReference type="ChEBI" id="CHEBI:58223"/>
        <dbReference type="ChEBI" id="CHEBI:58885"/>
        <dbReference type="EC" id="2.4.1.11"/>
    </reaction>
    <physiologicalReaction direction="left-to-right" evidence="6">
        <dbReference type="Rhea" id="RHEA:18550"/>
    </physiologicalReaction>
</comment>
<evidence type="ECO:0000313" key="10">
    <source>
        <dbReference type="Proteomes" id="UP000650533"/>
    </source>
</evidence>
<sequence length="704" mass="79772">MRDVRNPLLFECAWEVANKVGGIYTVIKTKVPVTVAEYGDRYTLIGPLSYKSAPMEVEPQEPKDPTVASTLQAMRDRGIKCLYGRWLIEGAPQVLLFDTGSAYGRLDEWKGDLWNLAGIPSPPGDHETNEAIIFGYLVAWFLGEVIRIAQPKASVVAHFHEWQVGVTIPLCRKRHIDVTTVFTTHATLLGRYLCAGSVDFYNNLQYFDVDHEAGKRGIYHRYCIERAAAHCADVFTTASTTELSPILSNLIFIPQMNMHARSKAKIDDFVRGHFYGHFDFDVENTLYMFTAGRYEYRNKGVDMFIESLARLNYRLQESKSNMTVVAFIIMPASTHSYTIEALKGQAVTKQLRDTITEIQNRIGNRLFEHAARYHGEELPKFEDLLSDQDKVALKRRMFALKRNSLPPVVTHNMSDDGADPILMHIRRCQLFNRSSDRVKIVFHPDFLNSNNPILGLDYEEFVRGCHMGVFPSYYEPWGYTPAECTVMGIPSITTNLSGFGSFMQDLIEKPEDEGIYIVDRRMQSIEDSVQQLSEQMLVFCNKTRRQRINQRNRVERLSPLLDWKNLGVEYSKARQLALRRAYPDAFGDEDDVDDFAGGTNKMPFSVPGSPRFRHGAMTPGDIGTLTEEMQGLHTSDYKGQVWPGMRPEDEEDSYPFPLVLKVRSRAGSVMSGASTPGGGMSRTLSEGDLQRADEALSHHRPNGH</sequence>
<dbReference type="FunFam" id="3.40.50.2000:FF:000014">
    <property type="entry name" value="Glycogen [starch] synthase"/>
    <property type="match status" value="1"/>
</dbReference>
<accession>A0A8H8P1B3</accession>
<dbReference type="GO" id="GO:0004373">
    <property type="term" value="F:alpha-1,4-glucan glucosyltransferase (UDP-glucose donor) activity"/>
    <property type="evidence" value="ECO:0007669"/>
    <property type="project" value="UniProtKB-EC"/>
</dbReference>
<evidence type="ECO:0000256" key="5">
    <source>
        <dbReference type="ARBA" id="ARBA00023056"/>
    </source>
</evidence>
<protein>
    <recommendedName>
        <fullName evidence="7">Glycogen [starch] synthase</fullName>
        <ecNumber evidence="7">2.4.1.11</ecNumber>
    </recommendedName>
</protein>
<comment type="pathway">
    <text evidence="1 7">Glycan biosynthesis; glycogen biosynthesis.</text>
</comment>
<dbReference type="UniPathway" id="UPA00164"/>
<dbReference type="GeneID" id="67030028"/>
<keyword evidence="4 7" id="KW-0808">Transferase</keyword>
<evidence type="ECO:0000256" key="2">
    <source>
        <dbReference type="ARBA" id="ARBA00010686"/>
    </source>
</evidence>
<dbReference type="PANTHER" id="PTHR10176">
    <property type="entry name" value="GLYCOGEN SYNTHASE"/>
    <property type="match status" value="1"/>
</dbReference>
<evidence type="ECO:0000256" key="8">
    <source>
        <dbReference type="SAM" id="MobiDB-lite"/>
    </source>
</evidence>
<dbReference type="EC" id="2.4.1.11" evidence="7"/>
<comment type="function">
    <text evidence="7">Transfers the glycosyl residue from UDP-Glc to the non-reducing end of alpha-1,4-glucan.</text>
</comment>
<dbReference type="SUPFAM" id="SSF53756">
    <property type="entry name" value="UDP-Glycosyltransferase/glycogen phosphorylase"/>
    <property type="match status" value="2"/>
</dbReference>
<evidence type="ECO:0000256" key="3">
    <source>
        <dbReference type="ARBA" id="ARBA00022676"/>
    </source>
</evidence>
<dbReference type="KEGG" id="rsx:RhiXN_07749"/>
<evidence type="ECO:0000256" key="6">
    <source>
        <dbReference type="ARBA" id="ARBA00047345"/>
    </source>
</evidence>
<dbReference type="AlphaFoldDB" id="A0A8H8P1B3"/>
<gene>
    <name evidence="9" type="ORF">RhiXN_07749</name>
</gene>
<keyword evidence="3 7" id="KW-0328">Glycosyltransferase</keyword>
<dbReference type="Proteomes" id="UP000650533">
    <property type="component" value="Chromosome 9"/>
</dbReference>
<dbReference type="PANTHER" id="PTHR10176:SF3">
    <property type="entry name" value="GLYCOGEN [STARCH] SYNTHASE"/>
    <property type="match status" value="1"/>
</dbReference>
<keyword evidence="5 7" id="KW-0320">Glycogen biosynthesis</keyword>
<feature type="compositionally biased region" description="Basic and acidic residues" evidence="8">
    <location>
        <begin position="688"/>
        <end position="697"/>
    </location>
</feature>
<proteinExistence type="inferred from homology"/>
<dbReference type="EMBL" id="CP059666">
    <property type="protein sequence ID" value="QRW22713.1"/>
    <property type="molecule type" value="Genomic_DNA"/>
</dbReference>
<comment type="similarity">
    <text evidence="2 7">Belongs to the glycosyltransferase 3 family.</text>
</comment>
<organism evidence="9 10">
    <name type="scientific">Rhizoctonia solani</name>
    <dbReference type="NCBI Taxonomy" id="456999"/>
    <lineage>
        <taxon>Eukaryota</taxon>
        <taxon>Fungi</taxon>
        <taxon>Dikarya</taxon>
        <taxon>Basidiomycota</taxon>
        <taxon>Agaricomycotina</taxon>
        <taxon>Agaricomycetes</taxon>
        <taxon>Cantharellales</taxon>
        <taxon>Ceratobasidiaceae</taxon>
        <taxon>Rhizoctonia</taxon>
    </lineage>
</organism>
<dbReference type="Pfam" id="PF05693">
    <property type="entry name" value="Glycogen_syn"/>
    <property type="match status" value="2"/>
</dbReference>
<feature type="region of interest" description="Disordered" evidence="8">
    <location>
        <begin position="669"/>
        <end position="704"/>
    </location>
</feature>
<dbReference type="InterPro" id="IPR008631">
    <property type="entry name" value="Glycogen_synth"/>
</dbReference>
<reference evidence="9" key="1">
    <citation type="submission" date="2020-05" db="EMBL/GenBank/DDBJ databases">
        <title>Evolutionary and genomic comparisons of hybrid uninucleate and nonhybrid Rhizoctonia fungi.</title>
        <authorList>
            <person name="Li C."/>
            <person name="Chen X."/>
        </authorList>
    </citation>
    <scope>NUCLEOTIDE SEQUENCE</scope>
    <source>
        <strain evidence="9">AG-1 IA</strain>
    </source>
</reference>
<evidence type="ECO:0000256" key="4">
    <source>
        <dbReference type="ARBA" id="ARBA00022679"/>
    </source>
</evidence>
<evidence type="ECO:0000256" key="1">
    <source>
        <dbReference type="ARBA" id="ARBA00004964"/>
    </source>
</evidence>
<dbReference type="RefSeq" id="XP_043182950.1">
    <property type="nucleotide sequence ID" value="XM_043327565.1"/>
</dbReference>
<dbReference type="Gene3D" id="6.10.260.10">
    <property type="match status" value="1"/>
</dbReference>
<evidence type="ECO:0000256" key="7">
    <source>
        <dbReference type="RuleBase" id="RU363104"/>
    </source>
</evidence>